<evidence type="ECO:0000256" key="1">
    <source>
        <dbReference type="SAM" id="SignalP"/>
    </source>
</evidence>
<reference evidence="3" key="2">
    <citation type="journal article" date="2021" name="Sci. Rep.">
        <title>The distribution of antibiotic resistance genes in chicken gut microbiota commensals.</title>
        <authorList>
            <person name="Juricova H."/>
            <person name="Matiasovicova J."/>
            <person name="Kubasova T."/>
            <person name="Cejkova D."/>
            <person name="Rychlik I."/>
        </authorList>
    </citation>
    <scope>NUCLEOTIDE SEQUENCE</scope>
    <source>
        <strain evidence="3">An559</strain>
    </source>
</reference>
<accession>A0A938X7J4</accession>
<organism evidence="3 4">
    <name type="scientific">Merdimmobilis hominis</name>
    <dbReference type="NCBI Taxonomy" id="2897707"/>
    <lineage>
        <taxon>Bacteria</taxon>
        <taxon>Bacillati</taxon>
        <taxon>Bacillota</taxon>
        <taxon>Clostridia</taxon>
        <taxon>Eubacteriales</taxon>
        <taxon>Oscillospiraceae</taxon>
        <taxon>Merdimmobilis</taxon>
    </lineage>
</organism>
<reference evidence="3" key="1">
    <citation type="submission" date="2020-08" db="EMBL/GenBank/DDBJ databases">
        <authorList>
            <person name="Cejkova D."/>
            <person name="Kubasova T."/>
            <person name="Jahodarova E."/>
            <person name="Rychlik I."/>
        </authorList>
    </citation>
    <scope>NUCLEOTIDE SEQUENCE</scope>
    <source>
        <strain evidence="3">An559</strain>
    </source>
</reference>
<dbReference type="PROSITE" id="PS51257">
    <property type="entry name" value="PROKAR_LIPOPROTEIN"/>
    <property type="match status" value="1"/>
</dbReference>
<feature type="domain" description="DUF3502" evidence="2">
    <location>
        <begin position="412"/>
        <end position="478"/>
    </location>
</feature>
<sequence length="481" mass="54773">MKFRFILWCVTICLLLTSCSNVNSIESQDDSVPTLIYYTIGTPDKDLALVNQKLNEILIPNYHFAIEYHKIPFDDYGNQLNTLIGSGKFDIAFTAGKTQGDYLGNAKNGTWLSLDSYLEDQYTTLYNAVDPLLWKGVRVNKQIYGVPTNKELAVPEWFVFSSELVEKYEIPVESCTDFSSLQPYLYLIKEHEPDCTPFLLDSFSHNFFALNGYDYLIGTELPLMFQFSEDHPNVVNILETEEGMETLQTIRRWYVDGLINVDAALRDPNDIDETTHLFCTMSSGGPLSERIWEESFHMPVQAVCVSEPIATTNSAVGGIMAVRARTRYPEECLKFLELVNTDPVIRNLLNYGVEGIHYEKTEDNQVRKLTNTYSGIQYTQGNWFILDTLEGEPLNKWDTFAEFNKNCTASSLLGFSPDLSSLKSEIEAVSEIWMRYFPAIMTGSIDPDEHVPLLIEQLKANGIDTIQAQLQQQIDEWLSIQ</sequence>
<dbReference type="Gene3D" id="3.40.190.10">
    <property type="entry name" value="Periplasmic binding protein-like II"/>
    <property type="match status" value="1"/>
</dbReference>
<keyword evidence="1" id="KW-0732">Signal</keyword>
<gene>
    <name evidence="3" type="ORF">H6A12_05690</name>
</gene>
<proteinExistence type="predicted"/>
<protein>
    <submittedName>
        <fullName evidence="3">ABC transporter substrate-binding protein</fullName>
    </submittedName>
</protein>
<dbReference type="SUPFAM" id="SSF53850">
    <property type="entry name" value="Periplasmic binding protein-like II"/>
    <property type="match status" value="1"/>
</dbReference>
<evidence type="ECO:0000259" key="2">
    <source>
        <dbReference type="Pfam" id="PF12010"/>
    </source>
</evidence>
<dbReference type="RefSeq" id="WP_204445740.1">
    <property type="nucleotide sequence ID" value="NZ_JACJKY010000007.1"/>
</dbReference>
<dbReference type="Proteomes" id="UP000774750">
    <property type="component" value="Unassembled WGS sequence"/>
</dbReference>
<dbReference type="AlphaFoldDB" id="A0A938X7J4"/>
<feature type="chain" id="PRO_5037762208" evidence="1">
    <location>
        <begin position="25"/>
        <end position="481"/>
    </location>
</feature>
<comment type="caution">
    <text evidence="3">The sequence shown here is derived from an EMBL/GenBank/DDBJ whole genome shotgun (WGS) entry which is preliminary data.</text>
</comment>
<feature type="signal peptide" evidence="1">
    <location>
        <begin position="1"/>
        <end position="24"/>
    </location>
</feature>
<dbReference type="Pfam" id="PF12010">
    <property type="entry name" value="DUF3502"/>
    <property type="match status" value="1"/>
</dbReference>
<keyword evidence="4" id="KW-1185">Reference proteome</keyword>
<dbReference type="EMBL" id="JACJKY010000007">
    <property type="protein sequence ID" value="MBM6920646.1"/>
    <property type="molecule type" value="Genomic_DNA"/>
</dbReference>
<evidence type="ECO:0000313" key="4">
    <source>
        <dbReference type="Proteomes" id="UP000774750"/>
    </source>
</evidence>
<name>A0A938X7J4_9FIRM</name>
<evidence type="ECO:0000313" key="3">
    <source>
        <dbReference type="EMBL" id="MBM6920646.1"/>
    </source>
</evidence>
<dbReference type="InterPro" id="IPR022627">
    <property type="entry name" value="DUF3502"/>
</dbReference>